<gene>
    <name evidence="1" type="ORF">SAMN04490209_2327</name>
</gene>
<sequence>MKPQKNRLLFEGSSLNTIGTSPVKYAICATLLLSLSGCLTMSGEYTVTAQDASGAPLTKLGTFTAEGHNIYPIRNAFCLNAPEATVIIRDARTGEELHSESPYHCR</sequence>
<accession>A0AAE8HC40</accession>
<dbReference type="Proteomes" id="UP000182085">
    <property type="component" value="Chromosome I"/>
</dbReference>
<evidence type="ECO:0000313" key="2">
    <source>
        <dbReference type="Proteomes" id="UP000182085"/>
    </source>
</evidence>
<keyword evidence="2" id="KW-1185">Reference proteome</keyword>
<name>A0AAE8HC40_9PSED</name>
<organism evidence="1 2">
    <name type="scientific">Pseudomonas rhodesiae</name>
    <dbReference type="NCBI Taxonomy" id="76760"/>
    <lineage>
        <taxon>Bacteria</taxon>
        <taxon>Pseudomonadati</taxon>
        <taxon>Pseudomonadota</taxon>
        <taxon>Gammaproteobacteria</taxon>
        <taxon>Pseudomonadales</taxon>
        <taxon>Pseudomonadaceae</taxon>
        <taxon>Pseudomonas</taxon>
    </lineage>
</organism>
<evidence type="ECO:0000313" key="1">
    <source>
        <dbReference type="EMBL" id="SDV05092.1"/>
    </source>
</evidence>
<dbReference type="EMBL" id="LT629801">
    <property type="protein sequence ID" value="SDV05092.1"/>
    <property type="molecule type" value="Genomic_DNA"/>
</dbReference>
<proteinExistence type="predicted"/>
<reference evidence="1 2" key="1">
    <citation type="submission" date="2016-10" db="EMBL/GenBank/DDBJ databases">
        <authorList>
            <person name="Varghese N."/>
            <person name="Submissions S."/>
        </authorList>
    </citation>
    <scope>NUCLEOTIDE SEQUENCE [LARGE SCALE GENOMIC DNA]</scope>
    <source>
        <strain evidence="1 2">BS2777</strain>
    </source>
</reference>
<protein>
    <submittedName>
        <fullName evidence="1">Uncharacterized protein</fullName>
    </submittedName>
</protein>
<dbReference type="AlphaFoldDB" id="A0AAE8HC40"/>